<sequence length="108" mass="12470">MKPLDDLLPLERDPYLIKVQNHFSDLLNQVIYYGTNIVELDTKVKREGKDNNVPTLFLRNILEISDSISILIRNSSIEPSKILLRSLIENSLSLAYMLEKNEKQRALS</sequence>
<dbReference type="InterPro" id="IPR043733">
    <property type="entry name" value="DUF5677"/>
</dbReference>
<reference evidence="1 2" key="1">
    <citation type="submission" date="2023-09" db="EMBL/GenBank/DDBJ databases">
        <authorList>
            <person name="Rey-Velasco X."/>
        </authorList>
    </citation>
    <scope>NUCLEOTIDE SEQUENCE [LARGE SCALE GENOMIC DNA]</scope>
    <source>
        <strain evidence="1 2">W242</strain>
    </source>
</reference>
<comment type="caution">
    <text evidence="1">The sequence shown here is derived from an EMBL/GenBank/DDBJ whole genome shotgun (WGS) entry which is preliminary data.</text>
</comment>
<dbReference type="EMBL" id="JAVRHZ010000002">
    <property type="protein sequence ID" value="MDT0555266.1"/>
    <property type="molecule type" value="Genomic_DNA"/>
</dbReference>
<proteinExistence type="predicted"/>
<accession>A0ABU2YBM2</accession>
<protein>
    <submittedName>
        <fullName evidence="1">DUF5677 domain-containing protein</fullName>
    </submittedName>
</protein>
<organism evidence="1 2">
    <name type="scientific">Patiriisocius hiemis</name>
    <dbReference type="NCBI Taxonomy" id="3075604"/>
    <lineage>
        <taxon>Bacteria</taxon>
        <taxon>Pseudomonadati</taxon>
        <taxon>Bacteroidota</taxon>
        <taxon>Flavobacteriia</taxon>
        <taxon>Flavobacteriales</taxon>
        <taxon>Flavobacteriaceae</taxon>
        <taxon>Patiriisocius</taxon>
    </lineage>
</organism>
<evidence type="ECO:0000313" key="2">
    <source>
        <dbReference type="Proteomes" id="UP001254488"/>
    </source>
</evidence>
<keyword evidence="2" id="KW-1185">Reference proteome</keyword>
<dbReference type="Proteomes" id="UP001254488">
    <property type="component" value="Unassembled WGS sequence"/>
</dbReference>
<evidence type="ECO:0000313" key="1">
    <source>
        <dbReference type="EMBL" id="MDT0555266.1"/>
    </source>
</evidence>
<gene>
    <name evidence="1" type="ORF">RM538_04565</name>
</gene>
<dbReference type="Pfam" id="PF18928">
    <property type="entry name" value="DUF5677"/>
    <property type="match status" value="1"/>
</dbReference>
<name>A0ABU2YBM2_9FLAO</name>